<feature type="coiled-coil region" evidence="1">
    <location>
        <begin position="276"/>
        <end position="303"/>
    </location>
</feature>
<accession>A0A0V0QBU5</accession>
<protein>
    <submittedName>
        <fullName evidence="2">Uncharacterized protein</fullName>
    </submittedName>
</protein>
<reference evidence="2 3" key="1">
    <citation type="journal article" date="2015" name="Sci. Rep.">
        <title>Genome of the facultative scuticociliatosis pathogen Pseudocohnilembus persalinus provides insight into its virulence through horizontal gene transfer.</title>
        <authorList>
            <person name="Xiong J."/>
            <person name="Wang G."/>
            <person name="Cheng J."/>
            <person name="Tian M."/>
            <person name="Pan X."/>
            <person name="Warren A."/>
            <person name="Jiang C."/>
            <person name="Yuan D."/>
            <person name="Miao W."/>
        </authorList>
    </citation>
    <scope>NUCLEOTIDE SEQUENCE [LARGE SCALE GENOMIC DNA]</scope>
    <source>
        <strain evidence="2">36N120E</strain>
    </source>
</reference>
<keyword evidence="1" id="KW-0175">Coiled coil</keyword>
<evidence type="ECO:0000256" key="1">
    <source>
        <dbReference type="SAM" id="Coils"/>
    </source>
</evidence>
<dbReference type="InParanoid" id="A0A0V0QBU5"/>
<keyword evidence="3" id="KW-1185">Reference proteome</keyword>
<organism evidence="2 3">
    <name type="scientific">Pseudocohnilembus persalinus</name>
    <name type="common">Ciliate</name>
    <dbReference type="NCBI Taxonomy" id="266149"/>
    <lineage>
        <taxon>Eukaryota</taxon>
        <taxon>Sar</taxon>
        <taxon>Alveolata</taxon>
        <taxon>Ciliophora</taxon>
        <taxon>Intramacronucleata</taxon>
        <taxon>Oligohymenophorea</taxon>
        <taxon>Scuticociliatia</taxon>
        <taxon>Philasterida</taxon>
        <taxon>Pseudocohnilembidae</taxon>
        <taxon>Pseudocohnilembus</taxon>
    </lineage>
</organism>
<dbReference type="Proteomes" id="UP000054937">
    <property type="component" value="Unassembled WGS sequence"/>
</dbReference>
<dbReference type="AlphaFoldDB" id="A0A0V0QBU5"/>
<name>A0A0V0QBU5_PSEPJ</name>
<proteinExistence type="predicted"/>
<dbReference type="EMBL" id="LDAU01000205">
    <property type="protein sequence ID" value="KRW99633.1"/>
    <property type="molecule type" value="Genomic_DNA"/>
</dbReference>
<gene>
    <name evidence="2" type="ORF">PPERSA_03434</name>
</gene>
<evidence type="ECO:0000313" key="2">
    <source>
        <dbReference type="EMBL" id="KRW99633.1"/>
    </source>
</evidence>
<comment type="caution">
    <text evidence="2">The sequence shown here is derived from an EMBL/GenBank/DDBJ whole genome shotgun (WGS) entry which is preliminary data.</text>
</comment>
<evidence type="ECO:0000313" key="3">
    <source>
        <dbReference type="Proteomes" id="UP000054937"/>
    </source>
</evidence>
<sequence>MQKTVQKNNIQEITSGEYGCNNSDQKQKQNMGMLIKESVIFKKLANKVDKNEIFQQKKQKFIQHKQHFYTKGYFNLQPEILEELEGKQKYDFINKAKQFQSFFFREKSKDKQLIVEIYKSKIEYEYEKQICCLELNKINQITDFISIPLKYLDESNVVYQNYGVINLQEYISLKEKYRDDWDFDSIITDEVQIYGQTQNPIYQLSEFNSTVTNDECKLLKDQEDLISSQIHSAVMQKNSNFISPRDQNTISLHRKSQSQINNLNKQSGILKNLREKNDKKKYLDQQEREIRKQIQKFKQQITENKITPQKKQEIFRNHLYAISRIIQLIDEKILNDGDNKKFVYNHLQKTGKGVHILRGDGEFLSEKYTKISNGQLSTNVQFKSGDSLIMIVDTTLNTIKFQNITTSTSYQDNLYFSGQDYSLGFILSSREDQVDLVKIEQYQAPQILELEKQQLLTNKANQIYQILQASLDIQQFLLPLFENTYQKLIEQYTINQFTPIQNVLYQIPNFNNILSKFEEQIRDQLLYNIYAQLEQVKKMTFVKIVKFNLQNAHPQLEQQILDKGYEK</sequence>